<sequence length="956" mass="108158">MKSIYKQIMLWAGTLTLSTGVAFAAFFDYSSLNKNSNPGSGNDSNNTITNPVVETPSQKLLASIMDINKASIDGGISIKQDNSEINLDVDGALLLDINNLDNIRFEGDLVADINGINAKGKINYFENKIYFDYENSKLSLKTDSILDFVEMIPNYGFDLALPSELTNFDLNAIVNQINSMEPEEVSGGYMFRFDLTDTIEIVLKSDKEYNFTGFRTNNFYFKDTYINLDFDIDEKNSDTITFIDPNIGQYQAFEPAFDLVNVLYNSFNKSQNTLNLSINIDNLDKAYLNLDADISFDSSLSKVELNGTVNEVNFDRSHKFLLGAQDSNLFVNYNNLKLSIENQNIYMLLNYLLGKVGDAYLTDGLNSITGLLEDFDIEGLMNNLTSVNNLIKDIKVSEESLDIYLNFDSLGLEAGDIILNFAFNKEEFKGINIVDLNIGGYLFDFSLKVKPYEDFNFNKEEYVAIDPALCLVDSVLALSNEQRFRLDFDASIDDKASENDISINGGLQFDIEKEYGYGELDLTDASKNNHNIKVDMRSYDEIIFKYNENLKGRFSSSFFTDVFSMVQEILNNKDDHFYELFGDMLNDLSTLPLMEAINNKDYGKLFEIGLIDSFNVTNNKIELVLSAGLLGIDSTIKLELGYDSEASSAKGILKYFKVSDFEYDGNVYNFQVNLTSFDDSLEDTRLHPGDNYIEFDSLAVLLQLGINTSRYNHYHFNGTVNLNLGKWNLTEIPLDLKVYNDKGNVSVDAEISEVPIVPILSTGKSLSLRNRSLRVYYKDGYIYINRKEEFYDAILFWGKWKPYEVYVKADINTFLDNIVYYLCNVGLGFSESIISQDSSTSDDSNSDDSTIHFENIIKSYEYKDSAENENSYFALTINTEELLKTSVLGDVNLKVNVNKATQTLYGIDLGFKLVSILDANASFVLVDLGKEFNLDSMNDYLANHKGDTDNQLYEVY</sequence>
<comment type="caution">
    <text evidence="2">The sequence shown here is derived from an EMBL/GenBank/DDBJ whole genome shotgun (WGS) entry which is preliminary data.</text>
</comment>
<evidence type="ECO:0000256" key="1">
    <source>
        <dbReference type="SAM" id="SignalP"/>
    </source>
</evidence>
<keyword evidence="1" id="KW-0732">Signal</keyword>
<dbReference type="Proteomes" id="UP000823613">
    <property type="component" value="Unassembled WGS sequence"/>
</dbReference>
<reference evidence="2" key="2">
    <citation type="journal article" date="2021" name="PeerJ">
        <title>Extensive microbial diversity within the chicken gut microbiome revealed by metagenomics and culture.</title>
        <authorList>
            <person name="Gilroy R."/>
            <person name="Ravi A."/>
            <person name="Getino M."/>
            <person name="Pursley I."/>
            <person name="Horton D.L."/>
            <person name="Alikhan N.F."/>
            <person name="Baker D."/>
            <person name="Gharbi K."/>
            <person name="Hall N."/>
            <person name="Watson M."/>
            <person name="Adriaenssens E.M."/>
            <person name="Foster-Nyarko E."/>
            <person name="Jarju S."/>
            <person name="Secka A."/>
            <person name="Antonio M."/>
            <person name="Oren A."/>
            <person name="Chaudhuri R.R."/>
            <person name="La Ragione R."/>
            <person name="Hildebrand F."/>
            <person name="Pallen M.J."/>
        </authorList>
    </citation>
    <scope>NUCLEOTIDE SEQUENCE</scope>
    <source>
        <strain evidence="2">11159</strain>
    </source>
</reference>
<gene>
    <name evidence="2" type="ORF">IAC58_00865</name>
</gene>
<feature type="signal peptide" evidence="1">
    <location>
        <begin position="1"/>
        <end position="24"/>
    </location>
</feature>
<protein>
    <submittedName>
        <fullName evidence="2">Uncharacterized protein</fullName>
    </submittedName>
</protein>
<evidence type="ECO:0000313" key="2">
    <source>
        <dbReference type="EMBL" id="MBO8427099.1"/>
    </source>
</evidence>
<dbReference type="AlphaFoldDB" id="A0A9D9GW88"/>
<organism evidence="2 3">
    <name type="scientific">Candidatus Onthovivens merdipullorum</name>
    <dbReference type="NCBI Taxonomy" id="2840889"/>
    <lineage>
        <taxon>Bacteria</taxon>
        <taxon>Bacillati</taxon>
        <taxon>Bacillota</taxon>
        <taxon>Bacilli</taxon>
        <taxon>Bacillales</taxon>
        <taxon>Candidatus Onthovivens</taxon>
    </lineage>
</organism>
<name>A0A9D9GW88_9BACL</name>
<reference evidence="2" key="1">
    <citation type="submission" date="2020-10" db="EMBL/GenBank/DDBJ databases">
        <authorList>
            <person name="Gilroy R."/>
        </authorList>
    </citation>
    <scope>NUCLEOTIDE SEQUENCE</scope>
    <source>
        <strain evidence="2">11159</strain>
    </source>
</reference>
<feature type="chain" id="PRO_5039557334" evidence="1">
    <location>
        <begin position="25"/>
        <end position="956"/>
    </location>
</feature>
<evidence type="ECO:0000313" key="3">
    <source>
        <dbReference type="Proteomes" id="UP000823613"/>
    </source>
</evidence>
<dbReference type="EMBL" id="JADIMY010000015">
    <property type="protein sequence ID" value="MBO8427099.1"/>
    <property type="molecule type" value="Genomic_DNA"/>
</dbReference>
<proteinExistence type="predicted"/>
<accession>A0A9D9GW88</accession>